<dbReference type="EMBL" id="LAZR01003952">
    <property type="protein sequence ID" value="KKN13166.1"/>
    <property type="molecule type" value="Genomic_DNA"/>
</dbReference>
<name>A0A0F9QJ24_9ZZZZ</name>
<comment type="caution">
    <text evidence="1">The sequence shown here is derived from an EMBL/GenBank/DDBJ whole genome shotgun (WGS) entry which is preliminary data.</text>
</comment>
<protein>
    <submittedName>
        <fullName evidence="1">Uncharacterized protein</fullName>
    </submittedName>
</protein>
<evidence type="ECO:0000313" key="1">
    <source>
        <dbReference type="EMBL" id="KKN13166.1"/>
    </source>
</evidence>
<gene>
    <name evidence="1" type="ORF">LCGC14_1009170</name>
</gene>
<reference evidence="1" key="1">
    <citation type="journal article" date="2015" name="Nature">
        <title>Complex archaea that bridge the gap between prokaryotes and eukaryotes.</title>
        <authorList>
            <person name="Spang A."/>
            <person name="Saw J.H."/>
            <person name="Jorgensen S.L."/>
            <person name="Zaremba-Niedzwiedzka K."/>
            <person name="Martijn J."/>
            <person name="Lind A.E."/>
            <person name="van Eijk R."/>
            <person name="Schleper C."/>
            <person name="Guy L."/>
            <person name="Ettema T.J."/>
        </authorList>
    </citation>
    <scope>NUCLEOTIDE SEQUENCE</scope>
</reference>
<dbReference type="Gene3D" id="3.40.140.10">
    <property type="entry name" value="Cytidine Deaminase, domain 2"/>
    <property type="match status" value="1"/>
</dbReference>
<proteinExistence type="predicted"/>
<sequence>MNKLEEQYHQIVENFPEISPINNSISHLRIPVKEEVFLDLKYKNYPKEPKVRLIKSKNKIFNLRRMISSLRDWDKRSPLSMVELIKEIFLLIKSVELNQILIKGEFLEGLIGMCQNRHPNKLTGLLGVNKGIVSEFILPSRACTVAEKDFEIFRPSCSIPFDFSYEGTFISRPSGELSINENLSKIFKKRRFTMLLAYPYTNLSCIRCCDSTGNNLELIVID</sequence>
<organism evidence="1">
    <name type="scientific">marine sediment metagenome</name>
    <dbReference type="NCBI Taxonomy" id="412755"/>
    <lineage>
        <taxon>unclassified sequences</taxon>
        <taxon>metagenomes</taxon>
        <taxon>ecological metagenomes</taxon>
    </lineage>
</organism>
<accession>A0A0F9QJ24</accession>
<dbReference type="AlphaFoldDB" id="A0A0F9QJ24"/>